<feature type="transmembrane region" description="Helical" evidence="2">
    <location>
        <begin position="40"/>
        <end position="58"/>
    </location>
</feature>
<dbReference type="InterPro" id="IPR050882">
    <property type="entry name" value="Prepilin_peptidase/N-MTase"/>
</dbReference>
<evidence type="ECO:0000313" key="4">
    <source>
        <dbReference type="EMBL" id="HIX72011.1"/>
    </source>
</evidence>
<dbReference type="AlphaFoldDB" id="A0A9D2BDB5"/>
<accession>A0A9D2BDB5</accession>
<dbReference type="Gene3D" id="1.20.120.1220">
    <property type="match status" value="1"/>
</dbReference>
<name>A0A9D2BDB5_9FIRM</name>
<feature type="transmembrane region" description="Helical" evidence="2">
    <location>
        <begin position="6"/>
        <end position="28"/>
    </location>
</feature>
<keyword evidence="2" id="KW-0812">Transmembrane</keyword>
<comment type="similarity">
    <text evidence="1">Belongs to the peptidase A24 family.</text>
</comment>
<keyword evidence="2" id="KW-1133">Transmembrane helix</keyword>
<dbReference type="Proteomes" id="UP000886805">
    <property type="component" value="Unassembled WGS sequence"/>
</dbReference>
<reference evidence="4" key="1">
    <citation type="journal article" date="2021" name="PeerJ">
        <title>Extensive microbial diversity within the chicken gut microbiome revealed by metagenomics and culture.</title>
        <authorList>
            <person name="Gilroy R."/>
            <person name="Ravi A."/>
            <person name="Getino M."/>
            <person name="Pursley I."/>
            <person name="Horton D.L."/>
            <person name="Alikhan N.F."/>
            <person name="Baker D."/>
            <person name="Gharbi K."/>
            <person name="Hall N."/>
            <person name="Watson M."/>
            <person name="Adriaenssens E.M."/>
            <person name="Foster-Nyarko E."/>
            <person name="Jarju S."/>
            <person name="Secka A."/>
            <person name="Antonio M."/>
            <person name="Oren A."/>
            <person name="Chaudhuri R.R."/>
            <person name="La Ragione R."/>
            <person name="Hildebrand F."/>
            <person name="Pallen M.J."/>
        </authorList>
    </citation>
    <scope>NUCLEOTIDE SEQUENCE</scope>
    <source>
        <strain evidence="4">ChiSxjej3B15-1167</strain>
    </source>
</reference>
<dbReference type="GO" id="GO:0004190">
    <property type="term" value="F:aspartic-type endopeptidase activity"/>
    <property type="evidence" value="ECO:0007669"/>
    <property type="project" value="InterPro"/>
</dbReference>
<gene>
    <name evidence="4" type="ORF">H9849_03205</name>
</gene>
<dbReference type="Pfam" id="PF01478">
    <property type="entry name" value="Peptidase_A24"/>
    <property type="match status" value="1"/>
</dbReference>
<evidence type="ECO:0000259" key="3">
    <source>
        <dbReference type="Pfam" id="PF01478"/>
    </source>
</evidence>
<dbReference type="GO" id="GO:0005886">
    <property type="term" value="C:plasma membrane"/>
    <property type="evidence" value="ECO:0007669"/>
    <property type="project" value="TreeGrafter"/>
</dbReference>
<feature type="transmembrane region" description="Helical" evidence="2">
    <location>
        <begin position="137"/>
        <end position="153"/>
    </location>
</feature>
<feature type="transmembrane region" description="Helical" evidence="2">
    <location>
        <begin position="64"/>
        <end position="85"/>
    </location>
</feature>
<evidence type="ECO:0000256" key="2">
    <source>
        <dbReference type="SAM" id="Phobius"/>
    </source>
</evidence>
<protein>
    <submittedName>
        <fullName evidence="4">A24 family peptidase</fullName>
    </submittedName>
</protein>
<dbReference type="EMBL" id="DXEQ01000094">
    <property type="protein sequence ID" value="HIX72011.1"/>
    <property type="molecule type" value="Genomic_DNA"/>
</dbReference>
<comment type="caution">
    <text evidence="4">The sequence shown here is derived from an EMBL/GenBank/DDBJ whole genome shotgun (WGS) entry which is preliminary data.</text>
</comment>
<dbReference type="PANTHER" id="PTHR30487">
    <property type="entry name" value="TYPE 4 PREPILIN-LIKE PROTEINS LEADER PEPTIDE-PROCESSING ENZYME"/>
    <property type="match status" value="1"/>
</dbReference>
<evidence type="ECO:0000256" key="1">
    <source>
        <dbReference type="ARBA" id="ARBA00005801"/>
    </source>
</evidence>
<dbReference type="GO" id="GO:0006465">
    <property type="term" value="P:signal peptide processing"/>
    <property type="evidence" value="ECO:0007669"/>
    <property type="project" value="TreeGrafter"/>
</dbReference>
<dbReference type="PANTHER" id="PTHR30487:SF0">
    <property type="entry name" value="PREPILIN LEADER PEPTIDASE_N-METHYLTRANSFERASE-RELATED"/>
    <property type="match status" value="1"/>
</dbReference>
<dbReference type="InterPro" id="IPR000045">
    <property type="entry name" value="Prepilin_IV_endopep_pep"/>
</dbReference>
<feature type="domain" description="Prepilin type IV endopeptidase peptidase" evidence="3">
    <location>
        <begin position="18"/>
        <end position="121"/>
    </location>
</feature>
<keyword evidence="2" id="KW-0472">Membrane</keyword>
<sequence length="161" mass="17011">MTFVDVMRMAAWWGTAAAFCALLAGIAWKDFRTMRIPDRMNLAVLAVGVVSVFTMPGPGLLERLAGMFAVSLPMLFVTFLVPGGFGGGDIKLMAASGLFLGVEGNVLAALLGLFGGGLFAVMLVLVRKAGRRDAFPLGPFLCGGILTAFVILCRHGSYHII</sequence>
<evidence type="ECO:0000313" key="5">
    <source>
        <dbReference type="Proteomes" id="UP000886805"/>
    </source>
</evidence>
<organism evidence="4 5">
    <name type="scientific">Candidatus Anaerobutyricum stercoripullorum</name>
    <dbReference type="NCBI Taxonomy" id="2838456"/>
    <lineage>
        <taxon>Bacteria</taxon>
        <taxon>Bacillati</taxon>
        <taxon>Bacillota</taxon>
        <taxon>Clostridia</taxon>
        <taxon>Lachnospirales</taxon>
        <taxon>Lachnospiraceae</taxon>
        <taxon>Anaerobutyricum</taxon>
    </lineage>
</organism>
<feature type="transmembrane region" description="Helical" evidence="2">
    <location>
        <begin position="106"/>
        <end position="125"/>
    </location>
</feature>
<reference evidence="4" key="2">
    <citation type="submission" date="2021-04" db="EMBL/GenBank/DDBJ databases">
        <authorList>
            <person name="Gilroy R."/>
        </authorList>
    </citation>
    <scope>NUCLEOTIDE SEQUENCE</scope>
    <source>
        <strain evidence="4">ChiSxjej3B15-1167</strain>
    </source>
</reference>
<proteinExistence type="inferred from homology"/>